<dbReference type="InterPro" id="IPR000873">
    <property type="entry name" value="AMP-dep_synth/lig_dom"/>
</dbReference>
<keyword evidence="6" id="KW-1185">Reference proteome</keyword>
<name>A0A239N4E1_9NOCA</name>
<dbReference type="Gene3D" id="3.40.50.12780">
    <property type="entry name" value="N-terminal domain of ligase-like"/>
    <property type="match status" value="1"/>
</dbReference>
<evidence type="ECO:0000313" key="6">
    <source>
        <dbReference type="Proteomes" id="UP000198327"/>
    </source>
</evidence>
<keyword evidence="2" id="KW-0596">Phosphopantetheine</keyword>
<reference evidence="6" key="1">
    <citation type="submission" date="2017-06" db="EMBL/GenBank/DDBJ databases">
        <authorList>
            <person name="Varghese N."/>
            <person name="Submissions S."/>
        </authorList>
    </citation>
    <scope>NUCLEOTIDE SEQUENCE [LARGE SCALE GENOMIC DNA]</scope>
    <source>
        <strain evidence="6">JCM 23211</strain>
    </source>
</reference>
<organism evidence="5 6">
    <name type="scientific">Rhodococcoides kyotonense</name>
    <dbReference type="NCBI Taxonomy" id="398843"/>
    <lineage>
        <taxon>Bacteria</taxon>
        <taxon>Bacillati</taxon>
        <taxon>Actinomycetota</taxon>
        <taxon>Actinomycetes</taxon>
        <taxon>Mycobacteriales</taxon>
        <taxon>Nocardiaceae</taxon>
        <taxon>Rhodococcoides</taxon>
    </lineage>
</organism>
<dbReference type="InterPro" id="IPR010071">
    <property type="entry name" value="AA_adenyl_dom"/>
</dbReference>
<dbReference type="Pfam" id="PF00501">
    <property type="entry name" value="AMP-binding"/>
    <property type="match status" value="1"/>
</dbReference>
<dbReference type="UniPathway" id="UPA00011"/>
<accession>A0A239N4E1</accession>
<dbReference type="Gene3D" id="3.30.300.30">
    <property type="match status" value="1"/>
</dbReference>
<dbReference type="PANTHER" id="PTHR45527:SF1">
    <property type="entry name" value="FATTY ACID SYNTHASE"/>
    <property type="match status" value="1"/>
</dbReference>
<evidence type="ECO:0000256" key="1">
    <source>
        <dbReference type="ARBA" id="ARBA00001957"/>
    </source>
</evidence>
<dbReference type="Gene3D" id="1.10.1200.10">
    <property type="entry name" value="ACP-like"/>
    <property type="match status" value="1"/>
</dbReference>
<evidence type="ECO:0000259" key="4">
    <source>
        <dbReference type="PROSITE" id="PS50075"/>
    </source>
</evidence>
<dbReference type="Gene3D" id="3.30.559.30">
    <property type="entry name" value="Nonribosomal peptide synthetase, condensation domain"/>
    <property type="match status" value="2"/>
</dbReference>
<dbReference type="SUPFAM" id="SSF52777">
    <property type="entry name" value="CoA-dependent acyltransferases"/>
    <property type="match status" value="4"/>
</dbReference>
<dbReference type="Pfam" id="PF13193">
    <property type="entry name" value="AMP-binding_C"/>
    <property type="match status" value="1"/>
</dbReference>
<dbReference type="SUPFAM" id="SSF47336">
    <property type="entry name" value="ACP-like"/>
    <property type="match status" value="1"/>
</dbReference>
<dbReference type="PROSITE" id="PS50075">
    <property type="entry name" value="CARRIER"/>
    <property type="match status" value="1"/>
</dbReference>
<proteinExistence type="predicted"/>
<dbReference type="InterPro" id="IPR036736">
    <property type="entry name" value="ACP-like_sf"/>
</dbReference>
<dbReference type="GO" id="GO:0003824">
    <property type="term" value="F:catalytic activity"/>
    <property type="evidence" value="ECO:0007669"/>
    <property type="project" value="InterPro"/>
</dbReference>
<dbReference type="GO" id="GO:0008610">
    <property type="term" value="P:lipid biosynthetic process"/>
    <property type="evidence" value="ECO:0007669"/>
    <property type="project" value="UniProtKB-ARBA"/>
</dbReference>
<dbReference type="PROSITE" id="PS00012">
    <property type="entry name" value="PHOSPHOPANTETHEINE"/>
    <property type="match status" value="1"/>
</dbReference>
<dbReference type="GO" id="GO:0005829">
    <property type="term" value="C:cytosol"/>
    <property type="evidence" value="ECO:0007669"/>
    <property type="project" value="TreeGrafter"/>
</dbReference>
<dbReference type="InterPro" id="IPR023213">
    <property type="entry name" value="CAT-like_dom_sf"/>
</dbReference>
<dbReference type="InterPro" id="IPR001242">
    <property type="entry name" value="Condensation_dom"/>
</dbReference>
<evidence type="ECO:0000256" key="3">
    <source>
        <dbReference type="ARBA" id="ARBA00022553"/>
    </source>
</evidence>
<dbReference type="GO" id="GO:0043041">
    <property type="term" value="P:amino acid activation for nonribosomal peptide biosynthetic process"/>
    <property type="evidence" value="ECO:0007669"/>
    <property type="project" value="TreeGrafter"/>
</dbReference>
<dbReference type="GO" id="GO:0031177">
    <property type="term" value="F:phosphopantetheine binding"/>
    <property type="evidence" value="ECO:0007669"/>
    <property type="project" value="InterPro"/>
</dbReference>
<dbReference type="PANTHER" id="PTHR45527">
    <property type="entry name" value="NONRIBOSOMAL PEPTIDE SYNTHETASE"/>
    <property type="match status" value="1"/>
</dbReference>
<dbReference type="Proteomes" id="UP000198327">
    <property type="component" value="Unassembled WGS sequence"/>
</dbReference>
<protein>
    <submittedName>
        <fullName evidence="5">Mycobactin peptide synthetase MbtE</fullName>
    </submittedName>
</protein>
<dbReference type="InterPro" id="IPR006162">
    <property type="entry name" value="Ppantetheine_attach_site"/>
</dbReference>
<keyword evidence="3" id="KW-0597">Phosphoprotein</keyword>
<dbReference type="SUPFAM" id="SSF56801">
    <property type="entry name" value="Acetyl-CoA synthetase-like"/>
    <property type="match status" value="1"/>
</dbReference>
<gene>
    <name evidence="5" type="ORF">SAMN05421642_12825</name>
</gene>
<dbReference type="InterPro" id="IPR045851">
    <property type="entry name" value="AMP-bd_C_sf"/>
</dbReference>
<dbReference type="InterPro" id="IPR009081">
    <property type="entry name" value="PP-bd_ACP"/>
</dbReference>
<dbReference type="FunFam" id="3.40.50.12780:FF:000012">
    <property type="entry name" value="Non-ribosomal peptide synthetase"/>
    <property type="match status" value="1"/>
</dbReference>
<dbReference type="EMBL" id="FZOW01000028">
    <property type="protein sequence ID" value="SNT49312.1"/>
    <property type="molecule type" value="Genomic_DNA"/>
</dbReference>
<dbReference type="SMART" id="SM00823">
    <property type="entry name" value="PKS_PP"/>
    <property type="match status" value="1"/>
</dbReference>
<sequence length="1435" mass="155510">MTLDHGRQRMWLLHRLYPDDTALNLGLALELSGKLDMDRLDRAVRIVANAHPILRATYTEDRDGSPVAHIDEHCGGIVSIGQIDSRDRLEPAIRREFGHVFDLQREHSVRVSLMKADPSTHILLVVAHHIAWDDGCWTPYLAMLTDAYEGKEPVAPLPHVPVPPSPESVEYWNVRLASLPEPIEFPGENGLTRSARTDSAIVSSSLSAESTAALVALSESTDSSVAAILLTAFEVVVSRYCRTRDMAIALPVERRADPVAAGRIGYSGNTVVLRARVDPLRPIAELFHRVSGDHRRALRHADVELDDIVRRANPDRDSGANSAVRLCFSERRTPTALFEPPGITARILSSDIGHSQVPLSFEFEMGEQCGLRMEYQTDVLSDAVTRAMLGSLHYVLDGVVRGGMQASVVDVPLFTSSEREEILAHSRGKARRTEPSTMPDLCARQSVSTPDAVVVVDDTMALSYRALDRRSTTFASELVRVGVEPGSTVATLLPHSIELVVAALGIMKAGAVYLPLDAGLPAARLQYLVDDAQPAAVVGDVSALDVGAARVLDASATDLPRLCDVRLPEVQPSAPAYIVYTSASTGPPKGVVVSHSAIVEYIEWIIENGRLGRGDSILQVASPGFDVSIGEIFGCLGSGARLVVPRQGGLADMGYLTELLRTRDISSMHFVPSLLATFLTLPGVERWTSLRRVPVGGEPFPGPLADQFNAMFDARLYNFYGPTEATLAVTQYEVVSAQGRRVVPIGTPKDNTQVYVLDERLQPVGVGVIGELYVGGTQLATAYHGRPGLTAERFVADPFCSGGRLYRTGDLGRWSPDSGLEFIGRVDQQVKVRGFRIERSEVEAVVAAVADVGQVFVDVVNHPVRGTALVAYVVAEEDTQLEQRVRTAAAALLPDCMIPERIVVVDRIPVTRNGKLDRASLPSPDFRAPTSGRGPETDTERALCAIFTWLVGRDVVDVDDSFFDAGGHSLSVVRLVARVRAEFGVDVSVRQVFSSPTVAALAEIIDLAVIRLRRPLAALRPAITPIDDDLGSPLFASQHEIWSAHCEEVDATDNVAFGAELTGPVDVPSLERALEDLVRRHRVLRTAYPAENGVPTRTIVRSTPILLQSNSSETSRNLLWQSAKCRIEITDGLPIRAELVARSEEQYLLILVVHHIACDVWSSPVLFADLATAYRARHAGSAPAWAPLVVQYADFAAWQARLPSVGEQTGYWRNELSASNATLRPTGLIDMVELAPDSLLLKQFDSISSRIDDELAASILVTAALSATLTGDDDIVVWTPTPERVPEGADGMIGPLVNTISVRTRLTGSDDVQTILSHIAERVSAGMDHNDVSPGVGVPSGPVVMMEQPSDVRVRFGPSAVLVSLPAVRPAGTTDMTIVFRREPEGLACRIEYHRDRYAGDRLIALLQQVVSDLADESARPIGASARLIQAKVSI</sequence>
<dbReference type="FunFam" id="1.10.1200.10:FF:000016">
    <property type="entry name" value="Non-ribosomal peptide synthase"/>
    <property type="match status" value="1"/>
</dbReference>
<dbReference type="OrthoDB" id="2472181at2"/>
<dbReference type="Pfam" id="PF00668">
    <property type="entry name" value="Condensation"/>
    <property type="match status" value="2"/>
</dbReference>
<feature type="domain" description="Carrier" evidence="4">
    <location>
        <begin position="934"/>
        <end position="1009"/>
    </location>
</feature>
<dbReference type="NCBIfam" id="TIGR01733">
    <property type="entry name" value="AA-adenyl-dom"/>
    <property type="match status" value="1"/>
</dbReference>
<dbReference type="InterPro" id="IPR020806">
    <property type="entry name" value="PKS_PP-bd"/>
</dbReference>
<dbReference type="GO" id="GO:0044550">
    <property type="term" value="P:secondary metabolite biosynthetic process"/>
    <property type="evidence" value="ECO:0007669"/>
    <property type="project" value="TreeGrafter"/>
</dbReference>
<dbReference type="Gene3D" id="3.30.559.10">
    <property type="entry name" value="Chloramphenicol acetyltransferase-like domain"/>
    <property type="match status" value="2"/>
</dbReference>
<dbReference type="RefSeq" id="WP_089252341.1">
    <property type="nucleotide sequence ID" value="NZ_FZOW01000028.1"/>
</dbReference>
<comment type="cofactor">
    <cofactor evidence="1">
        <name>pantetheine 4'-phosphate</name>
        <dbReference type="ChEBI" id="CHEBI:47942"/>
    </cofactor>
</comment>
<evidence type="ECO:0000313" key="5">
    <source>
        <dbReference type="EMBL" id="SNT49312.1"/>
    </source>
</evidence>
<dbReference type="InterPro" id="IPR042099">
    <property type="entry name" value="ANL_N_sf"/>
</dbReference>
<evidence type="ECO:0000256" key="2">
    <source>
        <dbReference type="ARBA" id="ARBA00022450"/>
    </source>
</evidence>
<dbReference type="GO" id="GO:0072330">
    <property type="term" value="P:monocarboxylic acid biosynthetic process"/>
    <property type="evidence" value="ECO:0007669"/>
    <property type="project" value="UniProtKB-ARBA"/>
</dbReference>
<dbReference type="Pfam" id="PF00550">
    <property type="entry name" value="PP-binding"/>
    <property type="match status" value="1"/>
</dbReference>
<dbReference type="InterPro" id="IPR025110">
    <property type="entry name" value="AMP-bd_C"/>
</dbReference>